<keyword evidence="3" id="KW-1185">Reference proteome</keyword>
<evidence type="ECO:0000313" key="3">
    <source>
        <dbReference type="Proteomes" id="UP000186336"/>
    </source>
</evidence>
<dbReference type="EMBL" id="CP019312">
    <property type="protein sequence ID" value="APX10605.1"/>
    <property type="molecule type" value="Genomic_DNA"/>
</dbReference>
<dbReference type="NCBIfam" id="TIGR03142">
    <property type="entry name" value="cytochro_ccmI"/>
    <property type="match status" value="1"/>
</dbReference>
<dbReference type="Gene3D" id="1.25.40.10">
    <property type="entry name" value="Tetratricopeptide repeat domain"/>
    <property type="match status" value="1"/>
</dbReference>
<dbReference type="InterPro" id="IPR017560">
    <property type="entry name" value="Cyt_c_biogenesis_CcmI"/>
</dbReference>
<proteinExistence type="predicted"/>
<dbReference type="InterPro" id="IPR011990">
    <property type="entry name" value="TPR-like_helical_dom_sf"/>
</dbReference>
<dbReference type="STRING" id="299262.BWR18_02000"/>
<dbReference type="OrthoDB" id="9815847at2"/>
<dbReference type="RefSeq" id="WP_076626472.1">
    <property type="nucleotide sequence ID" value="NZ_CP019312.1"/>
</dbReference>
<dbReference type="AlphaFoldDB" id="A0A1P8MRD2"/>
<dbReference type="Proteomes" id="UP000186336">
    <property type="component" value="Chromosome"/>
</dbReference>
<name>A0A1P8MRD2_9RHOB</name>
<dbReference type="SUPFAM" id="SSF48452">
    <property type="entry name" value="TPR-like"/>
    <property type="match status" value="1"/>
</dbReference>
<keyword evidence="1" id="KW-0201">Cytochrome c-type biogenesis</keyword>
<sequence length="405" mass="43424">MYFWIVTALLTLVVLATLARAMLRGSVGDRPPAAYDLDVYRDQLREVDRDLARGVVSEADADRVRTEVSRRILAADAALQKQEQKLDGSGGYVTLGLTIGAIVVGSYVIYNELGAPGYGDLALADRIEAAQILREERPSQQAAEASLDQRPPPTDVDPDYVALVEQLRQAVTTRPGDIQGHELLSRAEGRLGNFARAHAAKAQVISLKGADATASDFSEYADLMILAAGGYVSPEAEGVLERALSMDPTDGPSRYYYGLMNAQTGRPDTALRIWDQLLREGPADAPWIGPVSSQIEDIAIRAGVNYALPAIGTGRGPNADQIEAAENLSPAERMEMIQGMVSGLSDRLATEGGPVEDWAQLISALGVLGQMEQARAILINARDVFGDDPRAGDILSEVADRVGLE</sequence>
<protein>
    <submittedName>
        <fullName evidence="2">C-type cytochrome biogenesis protein CcmI</fullName>
    </submittedName>
</protein>
<organism evidence="2 3">
    <name type="scientific">Tateyamaria omphalii</name>
    <dbReference type="NCBI Taxonomy" id="299262"/>
    <lineage>
        <taxon>Bacteria</taxon>
        <taxon>Pseudomonadati</taxon>
        <taxon>Pseudomonadota</taxon>
        <taxon>Alphaproteobacteria</taxon>
        <taxon>Rhodobacterales</taxon>
        <taxon>Roseobacteraceae</taxon>
        <taxon>Tateyamaria</taxon>
    </lineage>
</organism>
<evidence type="ECO:0000313" key="2">
    <source>
        <dbReference type="EMBL" id="APX10605.1"/>
    </source>
</evidence>
<gene>
    <name evidence="2" type="ORF">BWR18_02000</name>
</gene>
<reference evidence="2 3" key="1">
    <citation type="submission" date="2017-01" db="EMBL/GenBank/DDBJ databases">
        <title>Complete genome of Tateyamaria omphalii DOK1-4 isolated from seawater in Dokdo.</title>
        <authorList>
            <person name="Kim J.H."/>
            <person name="Chi W.-J."/>
        </authorList>
    </citation>
    <scope>NUCLEOTIDE SEQUENCE [LARGE SCALE GENOMIC DNA]</scope>
    <source>
        <strain evidence="2 3">DOK1-4</strain>
    </source>
</reference>
<accession>A0A1P8MRD2</accession>
<evidence type="ECO:0000256" key="1">
    <source>
        <dbReference type="ARBA" id="ARBA00022748"/>
    </source>
</evidence>
<dbReference type="GO" id="GO:0017004">
    <property type="term" value="P:cytochrome complex assembly"/>
    <property type="evidence" value="ECO:0007669"/>
    <property type="project" value="UniProtKB-KW"/>
</dbReference>
<dbReference type="KEGG" id="tom:BWR18_02000"/>